<evidence type="ECO:0000313" key="5">
    <source>
        <dbReference type="Proteomes" id="UP001596958"/>
    </source>
</evidence>
<protein>
    <submittedName>
        <fullName evidence="4">LytR/AlgR family response regulator transcription factor</fullName>
    </submittedName>
</protein>
<comment type="caution">
    <text evidence="4">The sequence shown here is derived from an EMBL/GenBank/DDBJ whole genome shotgun (WGS) entry which is preliminary data.</text>
</comment>
<name>A0ABW2YYV2_9SPHI</name>
<dbReference type="PANTHER" id="PTHR37299:SF1">
    <property type="entry name" value="STAGE 0 SPORULATION PROTEIN A HOMOLOG"/>
    <property type="match status" value="1"/>
</dbReference>
<dbReference type="RefSeq" id="WP_377101951.1">
    <property type="nucleotide sequence ID" value="NZ_JBHTHU010000021.1"/>
</dbReference>
<reference evidence="5" key="1">
    <citation type="journal article" date="2019" name="Int. J. Syst. Evol. Microbiol.">
        <title>The Global Catalogue of Microorganisms (GCM) 10K type strain sequencing project: providing services to taxonomists for standard genome sequencing and annotation.</title>
        <authorList>
            <consortium name="The Broad Institute Genomics Platform"/>
            <consortium name="The Broad Institute Genome Sequencing Center for Infectious Disease"/>
            <person name="Wu L."/>
            <person name="Ma J."/>
        </authorList>
    </citation>
    <scope>NUCLEOTIDE SEQUENCE [LARGE SCALE GENOMIC DNA]</scope>
    <source>
        <strain evidence="5">CCUG 63418</strain>
    </source>
</reference>
<dbReference type="Pfam" id="PF04397">
    <property type="entry name" value="LytTR"/>
    <property type="match status" value="1"/>
</dbReference>
<dbReference type="InterPro" id="IPR001789">
    <property type="entry name" value="Sig_transdc_resp-reg_receiver"/>
</dbReference>
<accession>A0ABW2YYV2</accession>
<keyword evidence="5" id="KW-1185">Reference proteome</keyword>
<feature type="domain" description="Response regulatory" evidence="2">
    <location>
        <begin position="4"/>
        <end position="117"/>
    </location>
</feature>
<keyword evidence="1" id="KW-0597">Phosphoprotein</keyword>
<gene>
    <name evidence="4" type="ORF">ACFQZS_16035</name>
</gene>
<dbReference type="Pfam" id="PF00072">
    <property type="entry name" value="Response_reg"/>
    <property type="match status" value="1"/>
</dbReference>
<sequence>MEITSIIIDDEPNNIQNLQTILQANCPAISVIATAQNADDGIAVIKEHQPALVFLDIQMPQKSGFEVLSAFAEPWFEVIFITAYDQYGIQAIKFSALDYLLKPIDITELKTAVEKAAKKIAAKTKDHKLENLLNYIARGQKDVPKIALPTFKEIRYVKVDQITRCEASDNYTSFYIKSGETILVSKTLKEFAEILQHHGFTRTHQSHLVNVEFVKSLLKEDGGVLLMTDDKKIPISKQNKDEVKLALKGML</sequence>
<dbReference type="PANTHER" id="PTHR37299">
    <property type="entry name" value="TRANSCRIPTIONAL REGULATOR-RELATED"/>
    <property type="match status" value="1"/>
</dbReference>
<feature type="domain" description="HTH LytTR-type" evidence="3">
    <location>
        <begin position="146"/>
        <end position="249"/>
    </location>
</feature>
<dbReference type="SUPFAM" id="SSF52172">
    <property type="entry name" value="CheY-like"/>
    <property type="match status" value="1"/>
</dbReference>
<dbReference type="Gene3D" id="2.40.50.1020">
    <property type="entry name" value="LytTr DNA-binding domain"/>
    <property type="match status" value="1"/>
</dbReference>
<dbReference type="SMART" id="SM00850">
    <property type="entry name" value="LytTR"/>
    <property type="match status" value="1"/>
</dbReference>
<dbReference type="Proteomes" id="UP001596958">
    <property type="component" value="Unassembled WGS sequence"/>
</dbReference>
<feature type="modified residue" description="4-aspartylphosphate" evidence="1">
    <location>
        <position position="56"/>
    </location>
</feature>
<evidence type="ECO:0000259" key="3">
    <source>
        <dbReference type="PROSITE" id="PS50930"/>
    </source>
</evidence>
<dbReference type="PROSITE" id="PS50930">
    <property type="entry name" value="HTH_LYTTR"/>
    <property type="match status" value="1"/>
</dbReference>
<dbReference type="InterPro" id="IPR046947">
    <property type="entry name" value="LytR-like"/>
</dbReference>
<dbReference type="EMBL" id="JBHTHU010000021">
    <property type="protein sequence ID" value="MFD0751661.1"/>
    <property type="molecule type" value="Genomic_DNA"/>
</dbReference>
<evidence type="ECO:0000259" key="2">
    <source>
        <dbReference type="PROSITE" id="PS50110"/>
    </source>
</evidence>
<evidence type="ECO:0000256" key="1">
    <source>
        <dbReference type="PROSITE-ProRule" id="PRU00169"/>
    </source>
</evidence>
<evidence type="ECO:0000313" key="4">
    <source>
        <dbReference type="EMBL" id="MFD0751661.1"/>
    </source>
</evidence>
<organism evidence="4 5">
    <name type="scientific">Mucilaginibacter calamicampi</name>
    <dbReference type="NCBI Taxonomy" id="1302352"/>
    <lineage>
        <taxon>Bacteria</taxon>
        <taxon>Pseudomonadati</taxon>
        <taxon>Bacteroidota</taxon>
        <taxon>Sphingobacteriia</taxon>
        <taxon>Sphingobacteriales</taxon>
        <taxon>Sphingobacteriaceae</taxon>
        <taxon>Mucilaginibacter</taxon>
    </lineage>
</organism>
<dbReference type="SMART" id="SM00448">
    <property type="entry name" value="REC"/>
    <property type="match status" value="1"/>
</dbReference>
<dbReference type="PROSITE" id="PS50110">
    <property type="entry name" value="RESPONSE_REGULATORY"/>
    <property type="match status" value="1"/>
</dbReference>
<proteinExistence type="predicted"/>
<dbReference type="InterPro" id="IPR007492">
    <property type="entry name" value="LytTR_DNA-bd_dom"/>
</dbReference>
<dbReference type="InterPro" id="IPR011006">
    <property type="entry name" value="CheY-like_superfamily"/>
</dbReference>
<dbReference type="Gene3D" id="3.40.50.2300">
    <property type="match status" value="1"/>
</dbReference>